<reference evidence="3" key="1">
    <citation type="journal article" date="2018" name="Gigascience">
        <title>Genome assembly of the Pink Ipe (Handroanthus impetiginosus, Bignoniaceae), a highly valued, ecologically keystone Neotropical timber forest tree.</title>
        <authorList>
            <person name="Silva-Junior O.B."/>
            <person name="Grattapaglia D."/>
            <person name="Novaes E."/>
            <person name="Collevatti R.G."/>
        </authorList>
    </citation>
    <scope>NUCLEOTIDE SEQUENCE [LARGE SCALE GENOMIC DNA]</scope>
    <source>
        <strain evidence="3">cv. UFG-1</strain>
    </source>
</reference>
<dbReference type="EMBL" id="NKXS01004366">
    <property type="protein sequence ID" value="PIN06591.1"/>
    <property type="molecule type" value="Genomic_DNA"/>
</dbReference>
<protein>
    <submittedName>
        <fullName evidence="2">Uncharacterized protein</fullName>
    </submittedName>
</protein>
<evidence type="ECO:0000313" key="2">
    <source>
        <dbReference type="EMBL" id="PIN06591.1"/>
    </source>
</evidence>
<name>A0A2G9GMR2_9LAMI</name>
<accession>A0A2G9GMR2</accession>
<evidence type="ECO:0000313" key="3">
    <source>
        <dbReference type="Proteomes" id="UP000231279"/>
    </source>
</evidence>
<comment type="caution">
    <text evidence="2">The sequence shown here is derived from an EMBL/GenBank/DDBJ whole genome shotgun (WGS) entry which is preliminary data.</text>
</comment>
<sequence length="140" mass="15707">MMMTGCRISQQLREYNPRQLGICSFNGRKHGCFCSFSGRGPLLPLWPRKFSFCSNDTSYSKRFTRFKLSGTNASYSSSSVTNNSDDFAALSFVNKDNCSQDTSEDPARTDCLSPAENGESPPSERVTSVTDFCHSWTYFL</sequence>
<gene>
    <name evidence="2" type="ORF">CDL12_20856</name>
</gene>
<organism evidence="2 3">
    <name type="scientific">Handroanthus impetiginosus</name>
    <dbReference type="NCBI Taxonomy" id="429701"/>
    <lineage>
        <taxon>Eukaryota</taxon>
        <taxon>Viridiplantae</taxon>
        <taxon>Streptophyta</taxon>
        <taxon>Embryophyta</taxon>
        <taxon>Tracheophyta</taxon>
        <taxon>Spermatophyta</taxon>
        <taxon>Magnoliopsida</taxon>
        <taxon>eudicotyledons</taxon>
        <taxon>Gunneridae</taxon>
        <taxon>Pentapetalae</taxon>
        <taxon>asterids</taxon>
        <taxon>lamiids</taxon>
        <taxon>Lamiales</taxon>
        <taxon>Bignoniaceae</taxon>
        <taxon>Crescentiina</taxon>
        <taxon>Tabebuia alliance</taxon>
        <taxon>Handroanthus</taxon>
    </lineage>
</organism>
<dbReference type="Proteomes" id="UP000231279">
    <property type="component" value="Unassembled WGS sequence"/>
</dbReference>
<keyword evidence="3" id="KW-1185">Reference proteome</keyword>
<dbReference type="AlphaFoldDB" id="A0A2G9GMR2"/>
<evidence type="ECO:0000256" key="1">
    <source>
        <dbReference type="SAM" id="MobiDB-lite"/>
    </source>
</evidence>
<proteinExistence type="predicted"/>
<feature type="region of interest" description="Disordered" evidence="1">
    <location>
        <begin position="98"/>
        <end position="126"/>
    </location>
</feature>